<evidence type="ECO:0000313" key="2">
    <source>
        <dbReference type="EMBL" id="MFC0082201.1"/>
    </source>
</evidence>
<reference evidence="2 3" key="1">
    <citation type="submission" date="2024-09" db="EMBL/GenBank/DDBJ databases">
        <authorList>
            <person name="Sun Q."/>
            <person name="Mori K."/>
        </authorList>
    </citation>
    <scope>NUCLEOTIDE SEQUENCE [LARGE SCALE GENOMIC DNA]</scope>
    <source>
        <strain evidence="2 3">JCM 15389</strain>
    </source>
</reference>
<organism evidence="2 3">
    <name type="scientific">Aciditerrimonas ferrireducens</name>
    <dbReference type="NCBI Taxonomy" id="667306"/>
    <lineage>
        <taxon>Bacteria</taxon>
        <taxon>Bacillati</taxon>
        <taxon>Actinomycetota</taxon>
        <taxon>Acidimicrobiia</taxon>
        <taxon>Acidimicrobiales</taxon>
        <taxon>Acidimicrobiaceae</taxon>
        <taxon>Aciditerrimonas</taxon>
    </lineage>
</organism>
<gene>
    <name evidence="2" type="ORF">ACFFRE_08580</name>
</gene>
<dbReference type="RefSeq" id="WP_377789692.1">
    <property type="nucleotide sequence ID" value="NZ_JBHLYQ010000079.1"/>
</dbReference>
<comment type="caution">
    <text evidence="2">The sequence shown here is derived from an EMBL/GenBank/DDBJ whole genome shotgun (WGS) entry which is preliminary data.</text>
</comment>
<proteinExistence type="predicted"/>
<evidence type="ECO:0000256" key="1">
    <source>
        <dbReference type="SAM" id="MobiDB-lite"/>
    </source>
</evidence>
<dbReference type="InterPro" id="IPR021400">
    <property type="entry name" value="DUF3039"/>
</dbReference>
<feature type="region of interest" description="Disordered" evidence="1">
    <location>
        <begin position="1"/>
        <end position="27"/>
    </location>
</feature>
<protein>
    <submittedName>
        <fullName evidence="2">DUF3039 domain-containing protein</fullName>
    </submittedName>
</protein>
<name>A0ABV6C3E0_9ACTN</name>
<evidence type="ECO:0000313" key="3">
    <source>
        <dbReference type="Proteomes" id="UP001589788"/>
    </source>
</evidence>
<dbReference type="Proteomes" id="UP001589788">
    <property type="component" value="Unassembled WGS sequence"/>
</dbReference>
<accession>A0ABV6C3E0</accession>
<dbReference type="Pfam" id="PF11238">
    <property type="entry name" value="DUF3039"/>
    <property type="match status" value="1"/>
</dbReference>
<dbReference type="EMBL" id="JBHLYQ010000079">
    <property type="protein sequence ID" value="MFC0082201.1"/>
    <property type="molecule type" value="Genomic_DNA"/>
</dbReference>
<sequence length="86" mass="9584">MSQIEVLPEERVEPRTTTPSEDGDHERMAHIVDERFGTVAEAIVNGTPCVALCGKVWVPSRDPKRYPLCPTCREVAEARGWPVPRG</sequence>
<keyword evidence="3" id="KW-1185">Reference proteome</keyword>